<dbReference type="Proteomes" id="UP000605986">
    <property type="component" value="Unassembled WGS sequence"/>
</dbReference>
<evidence type="ECO:0000313" key="2">
    <source>
        <dbReference type="EMBL" id="KAF4424490.1"/>
    </source>
</evidence>
<feature type="region of interest" description="Disordered" evidence="1">
    <location>
        <begin position="1"/>
        <end position="25"/>
    </location>
</feature>
<accession>A0A8H4JIC0</accession>
<evidence type="ECO:0000313" key="3">
    <source>
        <dbReference type="Proteomes" id="UP000605986"/>
    </source>
</evidence>
<sequence length="241" mass="27092">MPSGTVSSPIKPRQTPTPPARAQSRDSYFTYKKECRLAWIKYLGLLGKVKLRDGPDGLPFFIGMPPEYSTSRILPEPLAAMQEMALSNPRNSLICLDDVLITLRQRPAQTHIAWHAIHQKLTDARTKPTVSIINESLNPKAILPAMNRLVGIRTMEQDPASCPGYILPMASFEKAIWNGDKATIEAQRKQYADIALRSLRKFMDRQKNEAIIEKMMEFQRHYETMAALETAALKKAGQGGK</sequence>
<proteinExistence type="predicted"/>
<keyword evidence="3" id="KW-1185">Reference proteome</keyword>
<gene>
    <name evidence="2" type="ORF">F53441_14228</name>
</gene>
<reference evidence="2" key="1">
    <citation type="submission" date="2020-01" db="EMBL/GenBank/DDBJ databases">
        <title>Identification and distribution of gene clusters putatively required for synthesis of sphingolipid metabolism inhibitors in phylogenetically diverse species of the filamentous fungus Fusarium.</title>
        <authorList>
            <person name="Kim H.-S."/>
            <person name="Busman M."/>
            <person name="Brown D.W."/>
            <person name="Divon H."/>
            <person name="Uhlig S."/>
            <person name="Proctor R.H."/>
        </authorList>
    </citation>
    <scope>NUCLEOTIDE SEQUENCE</scope>
    <source>
        <strain evidence="2">NRRL 53441</strain>
    </source>
</reference>
<comment type="caution">
    <text evidence="2">The sequence shown here is derived from an EMBL/GenBank/DDBJ whole genome shotgun (WGS) entry which is preliminary data.</text>
</comment>
<dbReference type="EMBL" id="JAADJG010001125">
    <property type="protein sequence ID" value="KAF4424490.1"/>
    <property type="molecule type" value="Genomic_DNA"/>
</dbReference>
<evidence type="ECO:0000256" key="1">
    <source>
        <dbReference type="SAM" id="MobiDB-lite"/>
    </source>
</evidence>
<dbReference type="OrthoDB" id="5102857at2759"/>
<protein>
    <submittedName>
        <fullName evidence="2">Uncharacterized protein</fullName>
    </submittedName>
</protein>
<dbReference type="AlphaFoldDB" id="A0A8H4JIC0"/>
<organism evidence="2 3">
    <name type="scientific">Fusarium austroafricanum</name>
    <dbReference type="NCBI Taxonomy" id="2364996"/>
    <lineage>
        <taxon>Eukaryota</taxon>
        <taxon>Fungi</taxon>
        <taxon>Dikarya</taxon>
        <taxon>Ascomycota</taxon>
        <taxon>Pezizomycotina</taxon>
        <taxon>Sordariomycetes</taxon>
        <taxon>Hypocreomycetidae</taxon>
        <taxon>Hypocreales</taxon>
        <taxon>Nectriaceae</taxon>
        <taxon>Fusarium</taxon>
        <taxon>Fusarium concolor species complex</taxon>
    </lineage>
</organism>
<name>A0A8H4JIC0_9HYPO</name>